<dbReference type="InterPro" id="IPR021183">
    <property type="entry name" value="NatA_aux_su"/>
</dbReference>
<dbReference type="InterPro" id="IPR011990">
    <property type="entry name" value="TPR-like_helical_dom_sf"/>
</dbReference>
<organism evidence="5 6">
    <name type="scientific">Sporisorium reilianum f. sp. reilianum</name>
    <dbReference type="NCBI Taxonomy" id="72559"/>
    <lineage>
        <taxon>Eukaryota</taxon>
        <taxon>Fungi</taxon>
        <taxon>Dikarya</taxon>
        <taxon>Basidiomycota</taxon>
        <taxon>Ustilaginomycotina</taxon>
        <taxon>Ustilaginomycetes</taxon>
        <taxon>Ustilaginales</taxon>
        <taxon>Ustilaginaceae</taxon>
        <taxon>Sporisorium</taxon>
    </lineage>
</organism>
<dbReference type="PROSITE" id="PS50005">
    <property type="entry name" value="TPR"/>
    <property type="match status" value="1"/>
</dbReference>
<evidence type="ECO:0000256" key="4">
    <source>
        <dbReference type="SAM" id="MobiDB-lite"/>
    </source>
</evidence>
<evidence type="ECO:0000313" key="5">
    <source>
        <dbReference type="EMBL" id="SJX60621.1"/>
    </source>
</evidence>
<feature type="region of interest" description="Disordered" evidence="4">
    <location>
        <begin position="619"/>
        <end position="658"/>
    </location>
</feature>
<evidence type="ECO:0000256" key="3">
    <source>
        <dbReference type="PROSITE-ProRule" id="PRU00339"/>
    </source>
</evidence>
<feature type="compositionally biased region" description="Basic and acidic residues" evidence="4">
    <location>
        <begin position="619"/>
        <end position="636"/>
    </location>
</feature>
<dbReference type="PANTHER" id="PTHR22767:SF2">
    <property type="entry name" value="N(ALPHA)-ACETYLTRANSFERASE 15_16, ISOFORM A"/>
    <property type="match status" value="1"/>
</dbReference>
<dbReference type="PANTHER" id="PTHR22767">
    <property type="entry name" value="N-TERMINAL ACETYLTRANSFERASE-RELATED"/>
    <property type="match status" value="1"/>
</dbReference>
<dbReference type="GO" id="GO:0016740">
    <property type="term" value="F:transferase activity"/>
    <property type="evidence" value="ECO:0007669"/>
    <property type="project" value="UniProtKB-KW"/>
</dbReference>
<evidence type="ECO:0000313" key="6">
    <source>
        <dbReference type="Proteomes" id="UP000239563"/>
    </source>
</evidence>
<proteinExistence type="predicted"/>
<accession>A0A2N8U797</accession>
<dbReference type="Gene3D" id="1.25.40.1010">
    <property type="match status" value="1"/>
</dbReference>
<reference evidence="5 6" key="1">
    <citation type="submission" date="2017-02" db="EMBL/GenBank/DDBJ databases">
        <authorList>
            <person name="Peterson S.W."/>
        </authorList>
    </citation>
    <scope>NUCLEOTIDE SEQUENCE [LARGE SCALE GENOMIC DNA]</scope>
    <source>
        <strain evidence="5 6">SRS1_H2-8</strain>
    </source>
</reference>
<dbReference type="GO" id="GO:0031415">
    <property type="term" value="C:NatA complex"/>
    <property type="evidence" value="ECO:0007669"/>
    <property type="project" value="TreeGrafter"/>
</dbReference>
<dbReference type="InterPro" id="IPR013105">
    <property type="entry name" value="TPR_2"/>
</dbReference>
<dbReference type="Gene3D" id="1.25.40.1040">
    <property type="match status" value="1"/>
</dbReference>
<gene>
    <name evidence="5" type="ORF">SRS1_11857</name>
</gene>
<dbReference type="Pfam" id="PF07719">
    <property type="entry name" value="TPR_2"/>
    <property type="match status" value="1"/>
</dbReference>
<keyword evidence="2 3" id="KW-0802">TPR repeat</keyword>
<dbReference type="InterPro" id="IPR019734">
    <property type="entry name" value="TPR_rpt"/>
</dbReference>
<feature type="compositionally biased region" description="Basic and acidic residues" evidence="4">
    <location>
        <begin position="647"/>
        <end position="658"/>
    </location>
</feature>
<evidence type="ECO:0000256" key="2">
    <source>
        <dbReference type="ARBA" id="ARBA00022803"/>
    </source>
</evidence>
<keyword evidence="1" id="KW-0677">Repeat</keyword>
<keyword evidence="5" id="KW-0808">Transferase</keyword>
<dbReference type="SUPFAM" id="SSF48452">
    <property type="entry name" value="TPR-like"/>
    <property type="match status" value="2"/>
</dbReference>
<name>A0A2N8U797_9BASI</name>
<dbReference type="Pfam" id="PF12569">
    <property type="entry name" value="NatA_aux_su"/>
    <property type="match status" value="1"/>
</dbReference>
<sequence>MPPKRAALPTKERGLFQRLIQEYETKKYKLGLKTADTILKKFPDHGETVAMKGLLLGSTNRREEGIELAKKGVRLDLTSFICWHALGILHRQDKNYEEAIKCYTQALRIEGGGNINLLRESAFLQLQLRNYPPMVENRLTLLRMQPHLRMNWIGLAVAHHLAGSLDAAVRVLEGYETVMRDIPDRSYEYSEALLYHASILEEQSRFLEALDVVDENSKRIVDLRGKQEAQARCLAGLGKKDEAEALWRQLIKSNPENKRYFAGLLNLLGITEGSSAATTAGDSKAVEVFKGLQADHPKSTAAKRLALIHATGDDFKELATAYAKSALVKGVPSLFSDLKSLYQDPSKQDALEQIVETLRLEWAPTTAPSTDGTDPPTSYLWSLYYLAQHYSLTGDTTRALHYIDCAISHSSTLPELHMVRARVLKRAGDLHGASAAMTDARLLDGQDRFLNSKAAKYLLRTNDTVEAERIVGLFTKPDAPSPTYDLNEMQALWYLAEEAEAFLRARNYAMALKRLAQLDKVFQEFWDDQLDFHSYCMRKMTLRSYVNLVRFEDQLRAHPAYVRAATAAIGVLTKLHDEPATAPFVESAQAEEEDPALVGLSEAEKKKALKKARQAEAKRVAKEQADAAEKKKKAEEAAANGETVEDEGPKPDLDPKGLEVFKSTLEGSPLKQAEKWLRFLQAHAPSSPQTWTCTFDVALRQKNWLLATRALVHLHTLSPTQPALTSMVVQLKTKLPDLSAAPKPIGGVIASALAAVIPADKPVGTFFAEALQSRTAGTPGGVLGNARAALALGRQDEAVALLLTLPAAVAAVSGLRAKNAALKVAVEARVVLAQISAQSVEEYDAMAREVFPLANAFMSPQVLEEEKTRREEQRAKWAKGVVAEDGEVNGDVHEPLM</sequence>
<protein>
    <submittedName>
        <fullName evidence="5">Related to n-terminal acetyltransferase 1</fullName>
    </submittedName>
</protein>
<dbReference type="AlphaFoldDB" id="A0A2N8U797"/>
<feature type="repeat" description="TPR" evidence="3">
    <location>
        <begin position="80"/>
        <end position="113"/>
    </location>
</feature>
<dbReference type="PIRSF" id="PIRSF000422">
    <property type="entry name" value="N-terminal-AcTrfase-A_aux_su"/>
    <property type="match status" value="1"/>
</dbReference>
<evidence type="ECO:0000256" key="1">
    <source>
        <dbReference type="ARBA" id="ARBA00022737"/>
    </source>
</evidence>
<dbReference type="EMBL" id="LT795054">
    <property type="protein sequence ID" value="SJX60621.1"/>
    <property type="molecule type" value="Genomic_DNA"/>
</dbReference>
<dbReference type="Proteomes" id="UP000239563">
    <property type="component" value="Chromosome I"/>
</dbReference>
<dbReference type="FunFam" id="1.25.40.1040:FF:000003">
    <property type="entry name" value="N-terminal acetyltransferase A, auxiliary subunit"/>
    <property type="match status" value="1"/>
</dbReference>
<dbReference type="SMART" id="SM00028">
    <property type="entry name" value="TPR"/>
    <property type="match status" value="4"/>
</dbReference>